<dbReference type="Proteomes" id="UP000285405">
    <property type="component" value="Unassembled WGS sequence"/>
</dbReference>
<evidence type="ECO:0000313" key="2">
    <source>
        <dbReference type="Proteomes" id="UP000285405"/>
    </source>
</evidence>
<reference evidence="1 2" key="1">
    <citation type="journal article" date="2018" name="BMC Genomics">
        <title>Comparative genome analyses reveal sequence features reflecting distinct modes of host-adaptation between dicot and monocot powdery mildew.</title>
        <authorList>
            <person name="Wu Y."/>
            <person name="Ma X."/>
            <person name="Pan Z."/>
            <person name="Kale S.D."/>
            <person name="Song Y."/>
            <person name="King H."/>
            <person name="Zhang Q."/>
            <person name="Presley C."/>
            <person name="Deng X."/>
            <person name="Wei C.I."/>
            <person name="Xiao S."/>
        </authorList>
    </citation>
    <scope>NUCLEOTIDE SEQUENCE [LARGE SCALE GENOMIC DNA]</scope>
    <source>
        <strain evidence="1">UCSC1</strain>
    </source>
</reference>
<comment type="caution">
    <text evidence="1">The sequence shown here is derived from an EMBL/GenBank/DDBJ whole genome shotgun (WGS) entry which is preliminary data.</text>
</comment>
<protein>
    <submittedName>
        <fullName evidence="1">Uncharacterized protein</fullName>
    </submittedName>
</protein>
<gene>
    <name evidence="1" type="ORF">GcC1_113006</name>
</gene>
<sequence>MTRVSNWPNQPRQAIGLYQGQILPNHEDYRSGSRLKVGKCIL</sequence>
<proteinExistence type="predicted"/>
<dbReference type="AlphaFoldDB" id="A0A420I8G4"/>
<evidence type="ECO:0000313" key="1">
    <source>
        <dbReference type="EMBL" id="RKF65981.1"/>
    </source>
</evidence>
<accession>A0A420I8G4</accession>
<name>A0A420I8G4_9PEZI</name>
<dbReference type="EMBL" id="MCBR01011355">
    <property type="protein sequence ID" value="RKF65981.1"/>
    <property type="molecule type" value="Genomic_DNA"/>
</dbReference>
<organism evidence="1 2">
    <name type="scientific">Golovinomyces cichoracearum</name>
    <dbReference type="NCBI Taxonomy" id="62708"/>
    <lineage>
        <taxon>Eukaryota</taxon>
        <taxon>Fungi</taxon>
        <taxon>Dikarya</taxon>
        <taxon>Ascomycota</taxon>
        <taxon>Pezizomycotina</taxon>
        <taxon>Leotiomycetes</taxon>
        <taxon>Erysiphales</taxon>
        <taxon>Erysiphaceae</taxon>
        <taxon>Golovinomyces</taxon>
    </lineage>
</organism>